<dbReference type="CDD" id="cd09275">
    <property type="entry name" value="RNase_HI_RT_DIRS1"/>
    <property type="match status" value="1"/>
</dbReference>
<evidence type="ECO:0000313" key="2">
    <source>
        <dbReference type="Proteomes" id="UP001066276"/>
    </source>
</evidence>
<proteinExistence type="predicted"/>
<protein>
    <submittedName>
        <fullName evidence="1">Uncharacterized protein</fullName>
    </submittedName>
</protein>
<gene>
    <name evidence="1" type="ORF">NDU88_004197</name>
</gene>
<dbReference type="AlphaFoldDB" id="A0AAV7QE33"/>
<organism evidence="1 2">
    <name type="scientific">Pleurodeles waltl</name>
    <name type="common">Iberian ribbed newt</name>
    <dbReference type="NCBI Taxonomy" id="8319"/>
    <lineage>
        <taxon>Eukaryota</taxon>
        <taxon>Metazoa</taxon>
        <taxon>Chordata</taxon>
        <taxon>Craniata</taxon>
        <taxon>Vertebrata</taxon>
        <taxon>Euteleostomi</taxon>
        <taxon>Amphibia</taxon>
        <taxon>Batrachia</taxon>
        <taxon>Caudata</taxon>
        <taxon>Salamandroidea</taxon>
        <taxon>Salamandridae</taxon>
        <taxon>Pleurodelinae</taxon>
        <taxon>Pleurodeles</taxon>
    </lineage>
</organism>
<dbReference type="Proteomes" id="UP001066276">
    <property type="component" value="Chromosome 6"/>
</dbReference>
<evidence type="ECO:0000313" key="1">
    <source>
        <dbReference type="EMBL" id="KAJ1137801.1"/>
    </source>
</evidence>
<accession>A0AAV7QE33</accession>
<reference evidence="1" key="1">
    <citation type="journal article" date="2022" name="bioRxiv">
        <title>Sequencing and chromosome-scale assembly of the giantPleurodeles waltlgenome.</title>
        <authorList>
            <person name="Brown T."/>
            <person name="Elewa A."/>
            <person name="Iarovenko S."/>
            <person name="Subramanian E."/>
            <person name="Araus A.J."/>
            <person name="Petzold A."/>
            <person name="Susuki M."/>
            <person name="Suzuki K.-i.T."/>
            <person name="Hayashi T."/>
            <person name="Toyoda A."/>
            <person name="Oliveira C."/>
            <person name="Osipova E."/>
            <person name="Leigh N.D."/>
            <person name="Simon A."/>
            <person name="Yun M.H."/>
        </authorList>
    </citation>
    <scope>NUCLEOTIDE SEQUENCE</scope>
    <source>
        <strain evidence="1">20211129_DDA</strain>
        <tissue evidence="1">Liver</tissue>
    </source>
</reference>
<name>A0AAV7QE33_PLEWA</name>
<dbReference type="EMBL" id="JANPWB010000010">
    <property type="protein sequence ID" value="KAJ1137801.1"/>
    <property type="molecule type" value="Genomic_DNA"/>
</dbReference>
<sequence length="175" mass="19251">MDVDAKVLEAVALLKQAGRMDLLKEEALVPGRPARRASAGVAAAVAACSPLRAVGGSQVWRECEWDAQLFTDAAGSAGFGLYWEGRWCAEEWPGDWKHGGRSIAFLEFFPLIISVCLWGAELSHSRVLFQVDNLAVVQMVNRQSAREAGLLQLLRVFVLQCLRMTYILEQGTCRG</sequence>
<comment type="caution">
    <text evidence="1">The sequence shown here is derived from an EMBL/GenBank/DDBJ whole genome shotgun (WGS) entry which is preliminary data.</text>
</comment>
<keyword evidence="2" id="KW-1185">Reference proteome</keyword>